<name>A0A6A6VNF3_9PLEO</name>
<evidence type="ECO:0000313" key="2">
    <source>
        <dbReference type="EMBL" id="KAF2750741.1"/>
    </source>
</evidence>
<dbReference type="Proteomes" id="UP000799440">
    <property type="component" value="Unassembled WGS sequence"/>
</dbReference>
<dbReference type="Pfam" id="PF06985">
    <property type="entry name" value="HET"/>
    <property type="match status" value="1"/>
</dbReference>
<gene>
    <name evidence="2" type="ORF">M011DRAFT_455747</name>
</gene>
<reference evidence="2" key="1">
    <citation type="journal article" date="2020" name="Stud. Mycol.">
        <title>101 Dothideomycetes genomes: a test case for predicting lifestyles and emergence of pathogens.</title>
        <authorList>
            <person name="Haridas S."/>
            <person name="Albert R."/>
            <person name="Binder M."/>
            <person name="Bloem J."/>
            <person name="Labutti K."/>
            <person name="Salamov A."/>
            <person name="Andreopoulos B."/>
            <person name="Baker S."/>
            <person name="Barry K."/>
            <person name="Bills G."/>
            <person name="Bluhm B."/>
            <person name="Cannon C."/>
            <person name="Castanera R."/>
            <person name="Culley D."/>
            <person name="Daum C."/>
            <person name="Ezra D."/>
            <person name="Gonzalez J."/>
            <person name="Henrissat B."/>
            <person name="Kuo A."/>
            <person name="Liang C."/>
            <person name="Lipzen A."/>
            <person name="Lutzoni F."/>
            <person name="Magnuson J."/>
            <person name="Mondo S."/>
            <person name="Nolan M."/>
            <person name="Ohm R."/>
            <person name="Pangilinan J."/>
            <person name="Park H.-J."/>
            <person name="Ramirez L."/>
            <person name="Alfaro M."/>
            <person name="Sun H."/>
            <person name="Tritt A."/>
            <person name="Yoshinaga Y."/>
            <person name="Zwiers L.-H."/>
            <person name="Turgeon B."/>
            <person name="Goodwin S."/>
            <person name="Spatafora J."/>
            <person name="Crous P."/>
            <person name="Grigoriev I."/>
        </authorList>
    </citation>
    <scope>NUCLEOTIDE SEQUENCE</scope>
    <source>
        <strain evidence="2">CBS 119925</strain>
    </source>
</reference>
<proteinExistence type="predicted"/>
<evidence type="ECO:0000259" key="1">
    <source>
        <dbReference type="Pfam" id="PF06985"/>
    </source>
</evidence>
<dbReference type="PANTHER" id="PTHR33112:SF16">
    <property type="entry name" value="HETEROKARYON INCOMPATIBILITY DOMAIN-CONTAINING PROTEIN"/>
    <property type="match status" value="1"/>
</dbReference>
<dbReference type="AlphaFoldDB" id="A0A6A6VNF3"/>
<accession>A0A6A6VNF3</accession>
<keyword evidence="3" id="KW-1185">Reference proteome</keyword>
<feature type="domain" description="Heterokaryon incompatibility" evidence="1">
    <location>
        <begin position="236"/>
        <end position="333"/>
    </location>
</feature>
<dbReference type="OrthoDB" id="5125733at2759"/>
<dbReference type="InterPro" id="IPR010730">
    <property type="entry name" value="HET"/>
</dbReference>
<organism evidence="2 3">
    <name type="scientific">Sporormia fimetaria CBS 119925</name>
    <dbReference type="NCBI Taxonomy" id="1340428"/>
    <lineage>
        <taxon>Eukaryota</taxon>
        <taxon>Fungi</taxon>
        <taxon>Dikarya</taxon>
        <taxon>Ascomycota</taxon>
        <taxon>Pezizomycotina</taxon>
        <taxon>Dothideomycetes</taxon>
        <taxon>Pleosporomycetidae</taxon>
        <taxon>Pleosporales</taxon>
        <taxon>Sporormiaceae</taxon>
        <taxon>Sporormia</taxon>
    </lineage>
</organism>
<dbReference type="PANTHER" id="PTHR33112">
    <property type="entry name" value="DOMAIN PROTEIN, PUTATIVE-RELATED"/>
    <property type="match status" value="1"/>
</dbReference>
<dbReference type="EMBL" id="MU006563">
    <property type="protein sequence ID" value="KAF2750741.1"/>
    <property type="molecule type" value="Genomic_DNA"/>
</dbReference>
<protein>
    <recommendedName>
        <fullName evidence="1">Heterokaryon incompatibility domain-containing protein</fullName>
    </recommendedName>
</protein>
<sequence length="758" mass="84615">MFCAKCQEFWENAISKATLKDEVKSSNDIEWAPHTTTLHSSMHDLEKSSRNDACTICRLILALPTIHEKEGLLANNSKPIAIILELDATKPQVPVLQVTFAEAEPKSDGSPNWILPKRTIASCAGLLTDDEFAATLKHTMTLDNSSTGSDAALALASFWLKRCLSTHDKCNAKNDRSGWIPTRVVDVGDSDDSIRLIETGTDIPEDGDRSFVALSHCWGKIHIIRTLKENYADHRIIQDNTEDWRAEAATMCDVYRHAVFTIAAAHAPGGDVGCFEDRDGVLQFPFVIEIPAKQDMESDSPRPTRIQYSSYGRVQAPLGREPPLYGRAWVLQEQLLSPRMLIFDGSQIRWECLCTHGSERSPLGGMSRHIGHQKTIRNGVMDNVDFFQPQGPDTPPFTTRAQSQSWYFSVMDYTHRGMTKSSDRVVALHGIAQAVARTTKNEYVAGLWKDELWTGLLWSIPHYKEYTSTTSDAFDLAANRTVRHDNPIAPTWSWASVTVPVVYPVPTIIFIDPIVKILNVSVSGTPDKLTGSVEIRGHIRTGHINPIYPYAIREAATTNPDMSFYDTTTGEDELFTFNNNHSFSPADYFIFSPTPPAPGKSKTLQDSPDWRLTRGTFRPDELLDPGTEITFLALAQRYTGSEKGSLLETHEKGDPFTVWSIALVPTGRVEGEYRRIGYAEWVDCSWYGYMCGHKSRPGRDIESVEKGGWRGLLKREPLYGEKPGKGHRHEFVPGEVPYVGGYHRSVGVGVREGVVTIV</sequence>
<evidence type="ECO:0000313" key="3">
    <source>
        <dbReference type="Proteomes" id="UP000799440"/>
    </source>
</evidence>